<dbReference type="OrthoDB" id="9778320at2"/>
<dbReference type="GO" id="GO:0005975">
    <property type="term" value="P:carbohydrate metabolic process"/>
    <property type="evidence" value="ECO:0007669"/>
    <property type="project" value="InterPro"/>
</dbReference>
<dbReference type="Pfam" id="PF01522">
    <property type="entry name" value="Polysacc_deac_1"/>
    <property type="match status" value="1"/>
</dbReference>
<reference evidence="4 5" key="1">
    <citation type="submission" date="2017-04" db="EMBL/GenBank/DDBJ databases">
        <authorList>
            <person name="Afonso C.L."/>
            <person name="Miller P.J."/>
            <person name="Scott M.A."/>
            <person name="Spackman E."/>
            <person name="Goraichik I."/>
            <person name="Dimitrov K.M."/>
            <person name="Suarez D.L."/>
            <person name="Swayne D.E."/>
        </authorList>
    </citation>
    <scope>NUCLEOTIDE SEQUENCE [LARGE SCALE GENOMIC DNA]</scope>
    <source>
        <strain evidence="4 5">DSM 5090</strain>
    </source>
</reference>
<evidence type="ECO:0000313" key="4">
    <source>
        <dbReference type="EMBL" id="SMC39489.1"/>
    </source>
</evidence>
<dbReference type="InterPro" id="IPR011330">
    <property type="entry name" value="Glyco_hydro/deAcase_b/a-brl"/>
</dbReference>
<dbReference type="PROSITE" id="PS51677">
    <property type="entry name" value="NODB"/>
    <property type="match status" value="1"/>
</dbReference>
<evidence type="ECO:0000313" key="5">
    <source>
        <dbReference type="Proteomes" id="UP000192738"/>
    </source>
</evidence>
<keyword evidence="2" id="KW-0732">Signal</keyword>
<dbReference type="Proteomes" id="UP000192738">
    <property type="component" value="Unassembled WGS sequence"/>
</dbReference>
<gene>
    <name evidence="4" type="ORF">SAMN04488500_102185</name>
</gene>
<dbReference type="GO" id="GO:0005576">
    <property type="term" value="C:extracellular region"/>
    <property type="evidence" value="ECO:0007669"/>
    <property type="project" value="UniProtKB-SubCell"/>
</dbReference>
<dbReference type="PANTHER" id="PTHR34216">
    <property type="match status" value="1"/>
</dbReference>
<keyword evidence="5" id="KW-1185">Reference proteome</keyword>
<proteinExistence type="predicted"/>
<dbReference type="InterPro" id="IPR002509">
    <property type="entry name" value="NODB_dom"/>
</dbReference>
<dbReference type="SUPFAM" id="SSF88713">
    <property type="entry name" value="Glycoside hydrolase/deacetylase"/>
    <property type="match status" value="1"/>
</dbReference>
<dbReference type="CDD" id="cd10971">
    <property type="entry name" value="CE4_DAC_u2_5s"/>
    <property type="match status" value="1"/>
</dbReference>
<dbReference type="AlphaFoldDB" id="A0A1W1YTK6"/>
<dbReference type="GO" id="GO:0016810">
    <property type="term" value="F:hydrolase activity, acting on carbon-nitrogen (but not peptide) bonds"/>
    <property type="evidence" value="ECO:0007669"/>
    <property type="project" value="InterPro"/>
</dbReference>
<dbReference type="RefSeq" id="WP_084574091.1">
    <property type="nucleotide sequence ID" value="NZ_CP155572.1"/>
</dbReference>
<comment type="subcellular location">
    <subcellularLocation>
        <location evidence="1">Secreted</location>
    </subcellularLocation>
</comment>
<dbReference type="InterPro" id="IPR051398">
    <property type="entry name" value="Polysacch_Deacetylase"/>
</dbReference>
<evidence type="ECO:0000256" key="2">
    <source>
        <dbReference type="ARBA" id="ARBA00022729"/>
    </source>
</evidence>
<dbReference type="Gene3D" id="3.20.20.370">
    <property type="entry name" value="Glycoside hydrolase/deacetylase"/>
    <property type="match status" value="1"/>
</dbReference>
<name>A0A1W1YTK6_9FIRM</name>
<accession>A0A1W1YTK6</accession>
<dbReference type="PANTHER" id="PTHR34216:SF3">
    <property type="entry name" value="POLY-BETA-1,6-N-ACETYL-D-GLUCOSAMINE N-DEACETYLASE"/>
    <property type="match status" value="1"/>
</dbReference>
<dbReference type="EMBL" id="FWXI01000002">
    <property type="protein sequence ID" value="SMC39489.1"/>
    <property type="molecule type" value="Genomic_DNA"/>
</dbReference>
<sequence length="326" mass="37969">MNNKLTVVMYHYVRELKNSRFPELKALDVKLFKQQLDFLQRNYNIITMNDVVECIQIDKQLPPKAVLLTFDDAYLDHYLYVFPELVSRGLFGAFYPPAKAITQQEVLDVNKIHLILSAVGYNNTHVLVKYLLQFLKNFQSDWSLQDAEYYYEKIAIANRFDTANTVFVKRLLQVELPLELRKIAANQLLQEHLGISEATISRELYMTIDQIKLLSRYGMHVGSHGYDHFWLDRLSEQELTFEIDMSLDFLNTVNGTTVDWTMCYPYGGYNETTKKLLESRNCQLAVTTKVDVARVTYDSRFDIPRLDTNDLPTASNAEPNKWYING</sequence>
<evidence type="ECO:0000259" key="3">
    <source>
        <dbReference type="PROSITE" id="PS51677"/>
    </source>
</evidence>
<organism evidence="4 5">
    <name type="scientific">Sporomusa malonica</name>
    <dbReference type="NCBI Taxonomy" id="112901"/>
    <lineage>
        <taxon>Bacteria</taxon>
        <taxon>Bacillati</taxon>
        <taxon>Bacillota</taxon>
        <taxon>Negativicutes</taxon>
        <taxon>Selenomonadales</taxon>
        <taxon>Sporomusaceae</taxon>
        <taxon>Sporomusa</taxon>
    </lineage>
</organism>
<feature type="domain" description="NodB homology" evidence="3">
    <location>
        <begin position="64"/>
        <end position="326"/>
    </location>
</feature>
<evidence type="ECO:0000256" key="1">
    <source>
        <dbReference type="ARBA" id="ARBA00004613"/>
    </source>
</evidence>
<protein>
    <submittedName>
        <fullName evidence="4">Polysaccharide deacetylase</fullName>
    </submittedName>
</protein>
<dbReference type="STRING" id="112901.SAMN04488500_102185"/>